<name>A0A6F9EGN4_9BACL</name>
<organism evidence="2 3">
    <name type="scientific">Kyrpidia spormannii</name>
    <dbReference type="NCBI Taxonomy" id="2055160"/>
    <lineage>
        <taxon>Bacteria</taxon>
        <taxon>Bacillati</taxon>
        <taxon>Bacillota</taxon>
        <taxon>Bacilli</taxon>
        <taxon>Bacillales</taxon>
        <taxon>Alicyclobacillaceae</taxon>
        <taxon>Kyrpidia</taxon>
    </lineage>
</organism>
<feature type="region of interest" description="Disordered" evidence="1">
    <location>
        <begin position="66"/>
        <end position="90"/>
    </location>
</feature>
<evidence type="ECO:0000313" key="3">
    <source>
        <dbReference type="Proteomes" id="UP000502196"/>
    </source>
</evidence>
<dbReference type="AlphaFoldDB" id="A0A6F9EGN4"/>
<proteinExistence type="predicted"/>
<accession>A0A6F9EGN4</accession>
<evidence type="ECO:0000313" key="2">
    <source>
        <dbReference type="EMBL" id="CAB3395648.1"/>
    </source>
</evidence>
<protein>
    <submittedName>
        <fullName evidence="2">Uncharacterized protein</fullName>
    </submittedName>
</protein>
<sequence length="90" mass="9739">MGAKSEIAGVRFRQVDPARLTRAVQEALTQRAASRDRVAEQVRALRFQAARNAHWVSRILPPASPVRDIPVESGFPGQVQDTGSPFSSGG</sequence>
<dbReference type="EMBL" id="LR792683">
    <property type="protein sequence ID" value="CAB3395648.1"/>
    <property type="molecule type" value="Genomic_DNA"/>
</dbReference>
<reference evidence="2 3" key="1">
    <citation type="submission" date="2020-04" db="EMBL/GenBank/DDBJ databases">
        <authorList>
            <person name="Hogendoorn C."/>
        </authorList>
    </citation>
    <scope>NUCLEOTIDE SEQUENCE [LARGE SCALE GENOMIC DNA]</scope>
    <source>
        <strain evidence="2">COOX1</strain>
    </source>
</reference>
<gene>
    <name evidence="2" type="ORF">COOX1_3016</name>
</gene>
<dbReference type="Proteomes" id="UP000502196">
    <property type="component" value="Chromosome"/>
</dbReference>
<evidence type="ECO:0000256" key="1">
    <source>
        <dbReference type="SAM" id="MobiDB-lite"/>
    </source>
</evidence>
<feature type="compositionally biased region" description="Polar residues" evidence="1">
    <location>
        <begin position="79"/>
        <end position="90"/>
    </location>
</feature>